<keyword evidence="3" id="KW-1185">Reference proteome</keyword>
<evidence type="ECO:0000313" key="3">
    <source>
        <dbReference type="Proteomes" id="UP000746503"/>
    </source>
</evidence>
<feature type="region of interest" description="Disordered" evidence="1">
    <location>
        <begin position="141"/>
        <end position="166"/>
    </location>
</feature>
<dbReference type="RefSeq" id="WP_167934194.1">
    <property type="nucleotide sequence ID" value="NZ_JAAVJB010000130.1"/>
</dbReference>
<gene>
    <name evidence="2" type="ORF">HCJ92_15525</name>
</gene>
<name>A0ABX1AN27_9ACTN</name>
<accession>A0ABX1AN27</accession>
<organism evidence="2 3">
    <name type="scientific">Streptomyces spiramenti</name>
    <dbReference type="NCBI Taxonomy" id="2720606"/>
    <lineage>
        <taxon>Bacteria</taxon>
        <taxon>Bacillati</taxon>
        <taxon>Actinomycetota</taxon>
        <taxon>Actinomycetes</taxon>
        <taxon>Kitasatosporales</taxon>
        <taxon>Streptomycetaceae</taxon>
        <taxon>Streptomyces</taxon>
    </lineage>
</organism>
<dbReference type="EMBL" id="JAAVJB010000130">
    <property type="protein sequence ID" value="NJP67675.1"/>
    <property type="molecule type" value="Genomic_DNA"/>
</dbReference>
<reference evidence="2 3" key="1">
    <citation type="submission" date="2020-03" db="EMBL/GenBank/DDBJ databases">
        <title>Draft genome of Streptomyces sp. ventii, isolated from the Axial Seamount in the Pacific Ocean, and resequencing of the two type strains Streptomyces lonarensis strain NCL 716 and Streptomyces bohaiensis strain 11A07.</title>
        <authorList>
            <person name="Loughran R.M."/>
            <person name="Pfannmuller K.M."/>
            <person name="Wasson B.J."/>
            <person name="Deadmond M.C."/>
            <person name="Paddock B.E."/>
            <person name="Koyack M.J."/>
            <person name="Gallegos D.A."/>
            <person name="Mitchell E.A."/>
            <person name="Ushijima B."/>
            <person name="Saw J.H."/>
            <person name="Mcphail K.L."/>
            <person name="Videau P."/>
        </authorList>
    </citation>
    <scope>NUCLEOTIDE SEQUENCE [LARGE SCALE GENOMIC DNA]</scope>
    <source>
        <strain evidence="3">5675061</strain>
    </source>
</reference>
<feature type="region of interest" description="Disordered" evidence="1">
    <location>
        <begin position="60"/>
        <end position="89"/>
    </location>
</feature>
<feature type="compositionally biased region" description="Basic and acidic residues" evidence="1">
    <location>
        <begin position="65"/>
        <end position="89"/>
    </location>
</feature>
<comment type="caution">
    <text evidence="2">The sequence shown here is derived from an EMBL/GenBank/DDBJ whole genome shotgun (WGS) entry which is preliminary data.</text>
</comment>
<protein>
    <submittedName>
        <fullName evidence="2">Uncharacterized protein</fullName>
    </submittedName>
</protein>
<evidence type="ECO:0000256" key="1">
    <source>
        <dbReference type="SAM" id="MobiDB-lite"/>
    </source>
</evidence>
<evidence type="ECO:0000313" key="2">
    <source>
        <dbReference type="EMBL" id="NJP67675.1"/>
    </source>
</evidence>
<proteinExistence type="predicted"/>
<dbReference type="Proteomes" id="UP000746503">
    <property type="component" value="Unassembled WGS sequence"/>
</dbReference>
<sequence>MTQAIRRAEERRRPVDGYWCETVVRSPDAGRDWYLGGCWAASPDAALDWLRRQGLRLATALAPHPGRERGTGARPPAEEPQREHPGQVFRDWARDTDFHAVQRRALRDGHPVSANARDVERIRGLGEVEVLYSLSARPVRLDPEPSAAPGPRSAVEAAPARRCRCR</sequence>